<dbReference type="InterPro" id="IPR023996">
    <property type="entry name" value="TonB-dep_OMP_SusC/RagA"/>
</dbReference>
<dbReference type="Pfam" id="PF13715">
    <property type="entry name" value="CarbopepD_reg_2"/>
    <property type="match status" value="1"/>
</dbReference>
<feature type="chain" id="PRO_5002176262" description="SusC/RagA family TonB-linked outer membrane protein" evidence="10">
    <location>
        <begin position="40"/>
        <end position="1121"/>
    </location>
</feature>
<evidence type="ECO:0000313" key="14">
    <source>
        <dbReference type="Proteomes" id="UP000031980"/>
    </source>
</evidence>
<evidence type="ECO:0008006" key="15">
    <source>
        <dbReference type="Google" id="ProtNLM"/>
    </source>
</evidence>
<dbReference type="InterPro" id="IPR036942">
    <property type="entry name" value="Beta-barrel_TonB_sf"/>
</dbReference>
<evidence type="ECO:0000256" key="2">
    <source>
        <dbReference type="ARBA" id="ARBA00022448"/>
    </source>
</evidence>
<keyword evidence="3 8" id="KW-1134">Transmembrane beta strand</keyword>
<evidence type="ECO:0000256" key="3">
    <source>
        <dbReference type="ARBA" id="ARBA00022452"/>
    </source>
</evidence>
<gene>
    <name evidence="13" type="ORF">BA92_08540</name>
</gene>
<dbReference type="Gene3D" id="2.170.130.10">
    <property type="entry name" value="TonB-dependent receptor, plug domain"/>
    <property type="match status" value="1"/>
</dbReference>
<feature type="signal peptide" evidence="10">
    <location>
        <begin position="1"/>
        <end position="39"/>
    </location>
</feature>
<dbReference type="InterPro" id="IPR012910">
    <property type="entry name" value="Plug_dom"/>
</dbReference>
<evidence type="ECO:0000256" key="1">
    <source>
        <dbReference type="ARBA" id="ARBA00004571"/>
    </source>
</evidence>
<keyword evidence="7 8" id="KW-0998">Cell outer membrane</keyword>
<evidence type="ECO:0000259" key="12">
    <source>
        <dbReference type="Pfam" id="PF07715"/>
    </source>
</evidence>
<dbReference type="Gene3D" id="2.60.40.1120">
    <property type="entry name" value="Carboxypeptidase-like, regulatory domain"/>
    <property type="match status" value="1"/>
</dbReference>
<dbReference type="AlphaFoldDB" id="A0A0C3NFW4"/>
<dbReference type="RefSeq" id="WP_041505151.1">
    <property type="nucleotide sequence ID" value="NZ_JPIU01000038.1"/>
</dbReference>
<dbReference type="InterPro" id="IPR000531">
    <property type="entry name" value="Beta-barrel_TonB"/>
</dbReference>
<dbReference type="NCBIfam" id="TIGR04056">
    <property type="entry name" value="OMP_RagA_SusC"/>
    <property type="match status" value="1"/>
</dbReference>
<comment type="subcellular location">
    <subcellularLocation>
        <location evidence="1 8">Cell outer membrane</location>
        <topology evidence="1 8">Multi-pass membrane protein</topology>
    </subcellularLocation>
</comment>
<evidence type="ECO:0000256" key="6">
    <source>
        <dbReference type="ARBA" id="ARBA00023136"/>
    </source>
</evidence>
<dbReference type="InterPro" id="IPR039426">
    <property type="entry name" value="TonB-dep_rcpt-like"/>
</dbReference>
<dbReference type="GO" id="GO:0009279">
    <property type="term" value="C:cell outer membrane"/>
    <property type="evidence" value="ECO:0007669"/>
    <property type="project" value="UniProtKB-SubCell"/>
</dbReference>
<dbReference type="InterPro" id="IPR008969">
    <property type="entry name" value="CarboxyPept-like_regulatory"/>
</dbReference>
<sequence>MKKRRKLYRPLQKRWCRKVLLCMKPLCLFLLVFNLGLNAAVHSQDQRVSVKLKDAGIEELISAIKSQCEVGFLYDYNKVKRVNSITVDMQNALLKEVLDAALKGTGFKAEIENDMIIIKETVAKDEKKEVRIAGKVMDEKKIPLPGVAIVIKGTHLGTTTGVDGKYSLRLPDVKDITLIFKFLGMETQEIKYTGQDTINVTMKEEKQRLKDVVVTGYNTIRKESFTGNVTKVTKEQLMKTNNKSLIGALQIFDPSVRLKDNSIWGSDPNALPEFNIRGESSIAMAKGLDVEYAKKTQRTNVQDNPNLPVFILDGFEASAQKIYDMDMNRIESVTILKDAAATAMYGSRAANGVIVITTVAPQPGEMRITYSFTGEVVLPDLSDYNLCNAAEKLEVERLSGVFSDDVYGEMEYNKKLTEVLRGVDTDWLALPLRNVFNHKHSFYLEGGVESVRYGLDFNYDSNDGAMRGSYRSRAGAGLTVDFRYKDKLQIRNYVSYTMTRSEDSPYGTFNEYANKQPYLAYKGDDGKLLSQLTDGTTNPLWKTTLESYSGKGHIYDLTDNLDINWYILEGLQFKGQFSVTKNDSKTESFKDPDDPSYQYTAIKEKGQLSRSLSTGYNWNINAMFYYNRAFGKHFVNATMGLNIKESKTEGYNMLFKGFQLGTMNTPAFAATQPDKTDVSRNQDRLFAFLASVNYSLDNIYLLDASVRFDGSSQFGSDKRFAPFWSVGLGVNFHNYKWLQDHWLISTLRIRGSYGSTGKVNFQPYTAVTTYETDADSWYYTGPATKLVYLGNTDLTWEKTNTLDFGINLGFFNDRYTIEANYYHKKTNDLIDQVTIRSSSGFDQYYTNSGSVVNKGFEVNLSATVFQNDKWVVTLTGNMAGNKNEITSLGKSTEEYNRKLNEEYDSSWPSYGREFMATPFTQYYVGASTTAIYAVRSAGIDPANGKEKFIKKNGTSSYTWCADDQVVVGDQSPTANGTFGINVNYRGFYVNAYFSYQWGSQSYNETLRAKVENANIKNNNVDKRVLSQRWKKPGDIAPYIDLTNNTTTKPTSRLVQDDDYLTFSSLSVGYDFKRELLQKISLTSLGIRFNANDLCRWSTIKEERGTSYPYAKNYSFTISVGF</sequence>
<feature type="domain" description="TonB-dependent receptor-like beta-barrel" evidence="11">
    <location>
        <begin position="526"/>
        <end position="1012"/>
    </location>
</feature>
<proteinExistence type="inferred from homology"/>
<comment type="similarity">
    <text evidence="8 9">Belongs to the TonB-dependent receptor family.</text>
</comment>
<dbReference type="PROSITE" id="PS52016">
    <property type="entry name" value="TONB_DEPENDENT_REC_3"/>
    <property type="match status" value="1"/>
</dbReference>
<evidence type="ECO:0000256" key="4">
    <source>
        <dbReference type="ARBA" id="ARBA00022692"/>
    </source>
</evidence>
<dbReference type="NCBIfam" id="TIGR04057">
    <property type="entry name" value="SusC_RagA_signa"/>
    <property type="match status" value="1"/>
</dbReference>
<evidence type="ECO:0000256" key="5">
    <source>
        <dbReference type="ARBA" id="ARBA00023077"/>
    </source>
</evidence>
<keyword evidence="10" id="KW-0732">Signal</keyword>
<keyword evidence="4 8" id="KW-0812">Transmembrane</keyword>
<keyword evidence="14" id="KW-1185">Reference proteome</keyword>
<dbReference type="Pfam" id="PF07715">
    <property type="entry name" value="Plug"/>
    <property type="match status" value="1"/>
</dbReference>
<dbReference type="Proteomes" id="UP000031980">
    <property type="component" value="Unassembled WGS sequence"/>
</dbReference>
<evidence type="ECO:0000256" key="7">
    <source>
        <dbReference type="ARBA" id="ARBA00023237"/>
    </source>
</evidence>
<evidence type="ECO:0000313" key="13">
    <source>
        <dbReference type="EMBL" id="KIO45032.1"/>
    </source>
</evidence>
<keyword evidence="2 8" id="KW-0813">Transport</keyword>
<feature type="domain" description="TonB-dependent receptor plug" evidence="12">
    <location>
        <begin position="222"/>
        <end position="353"/>
    </location>
</feature>
<protein>
    <recommendedName>
        <fullName evidence="15">SusC/RagA family TonB-linked outer membrane protein</fullName>
    </recommendedName>
</protein>
<organism evidence="13 14">
    <name type="scientific">Sanguibacteroides justesenii</name>
    <dbReference type="NCBI Taxonomy" id="1547597"/>
    <lineage>
        <taxon>Bacteria</taxon>
        <taxon>Pseudomonadati</taxon>
        <taxon>Bacteroidota</taxon>
        <taxon>Bacteroidia</taxon>
        <taxon>Bacteroidales</taxon>
        <taxon>Porphyromonadaceae</taxon>
        <taxon>Sanguibacteroides</taxon>
    </lineage>
</organism>
<reference evidence="13 14" key="1">
    <citation type="submission" date="2014-07" db="EMBL/GenBank/DDBJ databases">
        <title>Porphyromonadaceae bacterium OUH 308042 = ATCC BAA-2681 = DSM 28342 draft genome.</title>
        <authorList>
            <person name="Sydenham T.V."/>
            <person name="Hasman H."/>
            <person name="Justensen U.S."/>
        </authorList>
    </citation>
    <scope>NUCLEOTIDE SEQUENCE [LARGE SCALE GENOMIC DNA]</scope>
    <source>
        <strain evidence="13 14">OUH 308042</strain>
    </source>
</reference>
<dbReference type="InterPro" id="IPR037066">
    <property type="entry name" value="Plug_dom_sf"/>
</dbReference>
<dbReference type="EMBL" id="JPIU01000038">
    <property type="protein sequence ID" value="KIO45032.1"/>
    <property type="molecule type" value="Genomic_DNA"/>
</dbReference>
<name>A0A0C3NFW4_9PORP</name>
<dbReference type="Gene3D" id="2.40.170.20">
    <property type="entry name" value="TonB-dependent receptor, beta-barrel domain"/>
    <property type="match status" value="1"/>
</dbReference>
<accession>A0A0C3NFW4</accession>
<evidence type="ECO:0000259" key="11">
    <source>
        <dbReference type="Pfam" id="PF00593"/>
    </source>
</evidence>
<evidence type="ECO:0000256" key="9">
    <source>
        <dbReference type="RuleBase" id="RU003357"/>
    </source>
</evidence>
<comment type="caution">
    <text evidence="13">The sequence shown here is derived from an EMBL/GenBank/DDBJ whole genome shotgun (WGS) entry which is preliminary data.</text>
</comment>
<dbReference type="InterPro" id="IPR023997">
    <property type="entry name" value="TonB-dep_OMP_SusC/RagA_CS"/>
</dbReference>
<evidence type="ECO:0000256" key="10">
    <source>
        <dbReference type="SAM" id="SignalP"/>
    </source>
</evidence>
<keyword evidence="5 9" id="KW-0798">TonB box</keyword>
<dbReference type="SUPFAM" id="SSF49464">
    <property type="entry name" value="Carboxypeptidase regulatory domain-like"/>
    <property type="match status" value="1"/>
</dbReference>
<evidence type="ECO:0000256" key="8">
    <source>
        <dbReference type="PROSITE-ProRule" id="PRU01360"/>
    </source>
</evidence>
<keyword evidence="6 8" id="KW-0472">Membrane</keyword>
<dbReference type="SUPFAM" id="SSF56935">
    <property type="entry name" value="Porins"/>
    <property type="match status" value="1"/>
</dbReference>
<dbReference type="Pfam" id="PF00593">
    <property type="entry name" value="TonB_dep_Rec_b-barrel"/>
    <property type="match status" value="1"/>
</dbReference>